<gene>
    <name evidence="2" type="ORF">CVU82_03280</name>
</gene>
<dbReference type="Proteomes" id="UP000233517">
    <property type="component" value="Unassembled WGS sequence"/>
</dbReference>
<accession>A0A2N2E8Q2</accession>
<protein>
    <submittedName>
        <fullName evidence="2">Uncharacterized protein</fullName>
    </submittedName>
</protein>
<reference evidence="2 3" key="1">
    <citation type="journal article" date="2017" name="ISME J.">
        <title>Potential for microbial H2 and metal transformations associated with novel bacteria and archaea in deep terrestrial subsurface sediments.</title>
        <authorList>
            <person name="Hernsdorf A.W."/>
            <person name="Amano Y."/>
            <person name="Miyakawa K."/>
            <person name="Ise K."/>
            <person name="Suzuki Y."/>
            <person name="Anantharaman K."/>
            <person name="Probst A."/>
            <person name="Burstein D."/>
            <person name="Thomas B.C."/>
            <person name="Banfield J.F."/>
        </authorList>
    </citation>
    <scope>NUCLEOTIDE SEQUENCE [LARGE SCALE GENOMIC DNA]</scope>
    <source>
        <strain evidence="2">HGW-Falkowbacteria-1</strain>
    </source>
</reference>
<keyword evidence="1" id="KW-1133">Transmembrane helix</keyword>
<evidence type="ECO:0000313" key="2">
    <source>
        <dbReference type="EMBL" id="PKM91056.1"/>
    </source>
</evidence>
<feature type="transmembrane region" description="Helical" evidence="1">
    <location>
        <begin position="6"/>
        <end position="22"/>
    </location>
</feature>
<keyword evidence="1" id="KW-0812">Transmembrane</keyword>
<feature type="transmembrane region" description="Helical" evidence="1">
    <location>
        <begin position="129"/>
        <end position="149"/>
    </location>
</feature>
<dbReference type="AlphaFoldDB" id="A0A2N2E8Q2"/>
<keyword evidence="1" id="KW-0472">Membrane</keyword>
<sequence>MITIFVFLFLILSLSSLFLSKEKNRIFFISLIRRIGVKRVRSGFSFLKFLLTALFVSWPCFFWLLYYYKIGDVPSMTQEDLEVFPSLSFLKYSISRWLDPFLWVILIFLYLVLDVFIDKYKFIGDNLNRLFLILIFIVCVLIFLCGSIYALFSFILFFFVYFIVVLIILGLKLFKGKNFLRFHL</sequence>
<evidence type="ECO:0000313" key="3">
    <source>
        <dbReference type="Proteomes" id="UP000233517"/>
    </source>
</evidence>
<feature type="transmembrane region" description="Helical" evidence="1">
    <location>
        <begin position="100"/>
        <end position="117"/>
    </location>
</feature>
<comment type="caution">
    <text evidence="2">The sequence shown here is derived from an EMBL/GenBank/DDBJ whole genome shotgun (WGS) entry which is preliminary data.</text>
</comment>
<proteinExistence type="predicted"/>
<feature type="transmembrane region" description="Helical" evidence="1">
    <location>
        <begin position="43"/>
        <end position="66"/>
    </location>
</feature>
<name>A0A2N2E8Q2_9BACT</name>
<organism evidence="2 3">
    <name type="scientific">Candidatus Falkowbacteria bacterium HGW-Falkowbacteria-1</name>
    <dbReference type="NCBI Taxonomy" id="2013768"/>
    <lineage>
        <taxon>Bacteria</taxon>
        <taxon>Candidatus Falkowiibacteriota</taxon>
    </lineage>
</organism>
<evidence type="ECO:0000256" key="1">
    <source>
        <dbReference type="SAM" id="Phobius"/>
    </source>
</evidence>
<feature type="transmembrane region" description="Helical" evidence="1">
    <location>
        <begin position="155"/>
        <end position="174"/>
    </location>
</feature>
<dbReference type="EMBL" id="PHAI01000003">
    <property type="protein sequence ID" value="PKM91056.1"/>
    <property type="molecule type" value="Genomic_DNA"/>
</dbReference>